<organism evidence="1 2">
    <name type="scientific">Knoellia sinensis KCTC 19936</name>
    <dbReference type="NCBI Taxonomy" id="1385520"/>
    <lineage>
        <taxon>Bacteria</taxon>
        <taxon>Bacillati</taxon>
        <taxon>Actinomycetota</taxon>
        <taxon>Actinomycetes</taxon>
        <taxon>Micrococcales</taxon>
        <taxon>Intrasporangiaceae</taxon>
        <taxon>Knoellia</taxon>
    </lineage>
</organism>
<sequence length="160" mass="16716">MHAIDFCYSASAITADVTTAWSTASTAQTSIAGGPSDPATRHSERIGWTFSQVEVLEPSQEGVGRVEEEFTRWAACSEYDGLPVKTHNAEIPGAATTMVRSVEHVSTLGSGAHSAMGAARVENLLLACYADAATARLALETVTSCLTDMARAVPEAADPA</sequence>
<gene>
    <name evidence="1" type="ORF">N802_06790</name>
</gene>
<keyword evidence="2" id="KW-1185">Reference proteome</keyword>
<evidence type="ECO:0000313" key="2">
    <source>
        <dbReference type="Proteomes" id="UP000030002"/>
    </source>
</evidence>
<reference evidence="1 2" key="1">
    <citation type="submission" date="2013-08" db="EMBL/GenBank/DDBJ databases">
        <title>The genome sequence of Knoellia sinensis.</title>
        <authorList>
            <person name="Zhu W."/>
            <person name="Wang G."/>
        </authorList>
    </citation>
    <scope>NUCLEOTIDE SEQUENCE [LARGE SCALE GENOMIC DNA]</scope>
    <source>
        <strain evidence="1 2">KCTC 19936</strain>
    </source>
</reference>
<proteinExistence type="predicted"/>
<dbReference type="Proteomes" id="UP000030002">
    <property type="component" value="Unassembled WGS sequence"/>
</dbReference>
<evidence type="ECO:0000313" key="1">
    <source>
        <dbReference type="EMBL" id="KGN30517.1"/>
    </source>
</evidence>
<comment type="caution">
    <text evidence="1">The sequence shown here is derived from an EMBL/GenBank/DDBJ whole genome shotgun (WGS) entry which is preliminary data.</text>
</comment>
<name>A0A0A0J332_9MICO</name>
<accession>A0A0A0J332</accession>
<dbReference type="eggNOG" id="ENOG50325RY">
    <property type="taxonomic scope" value="Bacteria"/>
</dbReference>
<protein>
    <submittedName>
        <fullName evidence="1">Uncharacterized protein</fullName>
    </submittedName>
</protein>
<dbReference type="AlphaFoldDB" id="A0A0A0J332"/>
<dbReference type="EMBL" id="AVPJ01000018">
    <property type="protein sequence ID" value="KGN30517.1"/>
    <property type="molecule type" value="Genomic_DNA"/>
</dbReference>